<evidence type="ECO:0000259" key="4">
    <source>
        <dbReference type="Pfam" id="PF10342"/>
    </source>
</evidence>
<proteinExistence type="predicted"/>
<evidence type="ECO:0000256" key="1">
    <source>
        <dbReference type="ARBA" id="ARBA00022729"/>
    </source>
</evidence>
<feature type="signal peptide" evidence="3">
    <location>
        <begin position="1"/>
        <end position="19"/>
    </location>
</feature>
<dbReference type="AlphaFoldDB" id="A0AAN6EJW5"/>
<keyword evidence="1 3" id="KW-0732">Signal</keyword>
<feature type="region of interest" description="Disordered" evidence="2">
    <location>
        <begin position="140"/>
        <end position="193"/>
    </location>
</feature>
<dbReference type="InterPro" id="IPR018466">
    <property type="entry name" value="Kre9/Knh1-like_N"/>
</dbReference>
<gene>
    <name evidence="5" type="ORF">HRR80_009337</name>
</gene>
<reference evidence="5" key="1">
    <citation type="submission" date="2023-01" db="EMBL/GenBank/DDBJ databases">
        <title>Exophiala dermititidis isolated from Cystic Fibrosis Patient.</title>
        <authorList>
            <person name="Kurbessoian T."/>
            <person name="Crocker A."/>
            <person name="Murante D."/>
            <person name="Hogan D.A."/>
            <person name="Stajich J.E."/>
        </authorList>
    </citation>
    <scope>NUCLEOTIDE SEQUENCE</scope>
    <source>
        <strain evidence="5">Ex8</strain>
    </source>
</reference>
<feature type="chain" id="PRO_5042978107" description="Yeast cell wall synthesis Kre9/Knh1-like N-terminal domain-containing protein" evidence="3">
    <location>
        <begin position="20"/>
        <end position="262"/>
    </location>
</feature>
<dbReference type="EMBL" id="JAJGCB010000034">
    <property type="protein sequence ID" value="KAJ8986617.1"/>
    <property type="molecule type" value="Genomic_DNA"/>
</dbReference>
<protein>
    <recommendedName>
        <fullName evidence="4">Yeast cell wall synthesis Kre9/Knh1-like N-terminal domain-containing protein</fullName>
    </recommendedName>
</protein>
<evidence type="ECO:0000256" key="3">
    <source>
        <dbReference type="SAM" id="SignalP"/>
    </source>
</evidence>
<feature type="domain" description="Yeast cell wall synthesis Kre9/Knh1-like N-terminal" evidence="4">
    <location>
        <begin position="33"/>
        <end position="130"/>
    </location>
</feature>
<evidence type="ECO:0000256" key="2">
    <source>
        <dbReference type="SAM" id="MobiDB-lite"/>
    </source>
</evidence>
<comment type="caution">
    <text evidence="5">The sequence shown here is derived from an EMBL/GenBank/DDBJ whole genome shotgun (WGS) entry which is preliminary data.</text>
</comment>
<dbReference type="InterPro" id="IPR052982">
    <property type="entry name" value="SRP1/TIP1-like"/>
</dbReference>
<dbReference type="Pfam" id="PF10342">
    <property type="entry name" value="Kre9_KNH"/>
    <property type="match status" value="1"/>
</dbReference>
<evidence type="ECO:0000313" key="5">
    <source>
        <dbReference type="EMBL" id="KAJ8986617.1"/>
    </source>
</evidence>
<organism evidence="5 6">
    <name type="scientific">Exophiala dermatitidis</name>
    <name type="common">Black yeast-like fungus</name>
    <name type="synonym">Wangiella dermatitidis</name>
    <dbReference type="NCBI Taxonomy" id="5970"/>
    <lineage>
        <taxon>Eukaryota</taxon>
        <taxon>Fungi</taxon>
        <taxon>Dikarya</taxon>
        <taxon>Ascomycota</taxon>
        <taxon>Pezizomycotina</taxon>
        <taxon>Eurotiomycetes</taxon>
        <taxon>Chaetothyriomycetidae</taxon>
        <taxon>Chaetothyriales</taxon>
        <taxon>Herpotrichiellaceae</taxon>
        <taxon>Exophiala</taxon>
    </lineage>
</organism>
<dbReference type="PANTHER" id="PTHR40633">
    <property type="entry name" value="MATRIX PROTEIN, PUTATIVE (AFU_ORTHOLOGUE AFUA_8G05410)-RELATED"/>
    <property type="match status" value="1"/>
</dbReference>
<name>A0AAN6EJW5_EXODE</name>
<dbReference type="PANTHER" id="PTHR40633:SF1">
    <property type="entry name" value="GPI ANCHORED SERINE-THREONINE RICH PROTEIN (AFU_ORTHOLOGUE AFUA_1G03630)"/>
    <property type="match status" value="1"/>
</dbReference>
<accession>A0AAN6EJW5</accession>
<dbReference type="Proteomes" id="UP001161757">
    <property type="component" value="Unassembled WGS sequence"/>
</dbReference>
<evidence type="ECO:0000313" key="6">
    <source>
        <dbReference type="Proteomes" id="UP001161757"/>
    </source>
</evidence>
<sequence>MHSFLVALSAAGLATFAQAYTKPTTNSWGPLLTPDLSQSVTQGKEFKVTWDPESHPTEGVTVSLVLCHGPSSNCVPQDTAIASGIPAAQKSFDWSVPCSLAPGTQNTDTGYGMLIIVDGTGEFQYSTQFSCLENKACASSSSTSSSNSTTSNATTTATTTGSASSKQTSTTSVGSVNGTTTYHASVTPTGTTSASSATYTFGAGSGSGSTLTSWVTAATSAGSTGTASGAVTTPSTFPGSAPQLRWDAAGVLVAGAAAWFML</sequence>